<keyword evidence="3" id="KW-1185">Reference proteome</keyword>
<sequence>MNRLQKPQNSLRWFLIFLSLGLHGLVLSLPIDHEKPEEKPRSTSVKVVPLPKQPSSLAVIPKPSPSKASVATFVPKRALPKPVARVKAPLITIPQEPVSRSLPPASSAPTPISPPASSAPVTPSTPVQPVPTPSPDVFQVEGAIACEGIKDCYASAETNGREISQTLEQQLQAKGYTLQPLDLDEDTGMKVYRLFRQGQARDYLHIIWTDQGTRSLRLPKPVKNRQALAAVAQLVPQDL</sequence>
<proteinExistence type="predicted"/>
<name>A0ABV0KH75_9CYAN</name>
<evidence type="ECO:0000313" key="2">
    <source>
        <dbReference type="EMBL" id="MEP1058594.1"/>
    </source>
</evidence>
<evidence type="ECO:0000256" key="1">
    <source>
        <dbReference type="SAM" id="MobiDB-lite"/>
    </source>
</evidence>
<protein>
    <recommendedName>
        <fullName evidence="4">Filamentous hemagglutinin</fullName>
    </recommendedName>
</protein>
<dbReference type="Proteomes" id="UP001476950">
    <property type="component" value="Unassembled WGS sequence"/>
</dbReference>
<comment type="caution">
    <text evidence="2">The sequence shown here is derived from an EMBL/GenBank/DDBJ whole genome shotgun (WGS) entry which is preliminary data.</text>
</comment>
<organism evidence="2 3">
    <name type="scientific">Stenomitos frigidus AS-A4</name>
    <dbReference type="NCBI Taxonomy" id="2933935"/>
    <lineage>
        <taxon>Bacteria</taxon>
        <taxon>Bacillati</taxon>
        <taxon>Cyanobacteriota</taxon>
        <taxon>Cyanophyceae</taxon>
        <taxon>Leptolyngbyales</taxon>
        <taxon>Leptolyngbyaceae</taxon>
        <taxon>Stenomitos</taxon>
    </lineage>
</organism>
<dbReference type="RefSeq" id="WP_206756012.1">
    <property type="nucleotide sequence ID" value="NZ_JAMPLM010000006.1"/>
</dbReference>
<feature type="compositionally biased region" description="Low complexity" evidence="1">
    <location>
        <begin position="97"/>
        <end position="125"/>
    </location>
</feature>
<gene>
    <name evidence="2" type="ORF">NDI38_09100</name>
</gene>
<accession>A0ABV0KH75</accession>
<evidence type="ECO:0000313" key="3">
    <source>
        <dbReference type="Proteomes" id="UP001476950"/>
    </source>
</evidence>
<dbReference type="EMBL" id="JAMPLM010000006">
    <property type="protein sequence ID" value="MEP1058594.1"/>
    <property type="molecule type" value="Genomic_DNA"/>
</dbReference>
<evidence type="ECO:0008006" key="4">
    <source>
        <dbReference type="Google" id="ProtNLM"/>
    </source>
</evidence>
<feature type="region of interest" description="Disordered" evidence="1">
    <location>
        <begin position="97"/>
        <end position="134"/>
    </location>
</feature>
<reference evidence="2 3" key="1">
    <citation type="submission" date="2022-04" db="EMBL/GenBank/DDBJ databases">
        <title>Positive selection, recombination, and allopatry shape intraspecific diversity of widespread and dominant cyanobacteria.</title>
        <authorList>
            <person name="Wei J."/>
            <person name="Shu W."/>
            <person name="Hu C."/>
        </authorList>
    </citation>
    <scope>NUCLEOTIDE SEQUENCE [LARGE SCALE GENOMIC DNA]</scope>
    <source>
        <strain evidence="2 3">AS-A4</strain>
    </source>
</reference>